<dbReference type="CDD" id="cd04623">
    <property type="entry name" value="CBS_pair_bac_euk"/>
    <property type="match status" value="1"/>
</dbReference>
<dbReference type="PANTHER" id="PTHR43080:SF2">
    <property type="entry name" value="CBS DOMAIN-CONTAINING PROTEIN"/>
    <property type="match status" value="1"/>
</dbReference>
<feature type="domain" description="CBS" evidence="3">
    <location>
        <begin position="75"/>
        <end position="130"/>
    </location>
</feature>
<feature type="domain" description="CBS" evidence="3">
    <location>
        <begin position="1"/>
        <end position="69"/>
    </location>
</feature>
<dbReference type="EMBL" id="QJJM01000005">
    <property type="protein sequence ID" value="PXW76408.1"/>
    <property type="molecule type" value="Genomic_DNA"/>
</dbReference>
<dbReference type="OrthoDB" id="9807125at2"/>
<evidence type="ECO:0000256" key="1">
    <source>
        <dbReference type="ARBA" id="ARBA00023122"/>
    </source>
</evidence>
<evidence type="ECO:0000256" key="2">
    <source>
        <dbReference type="PROSITE-ProRule" id="PRU00703"/>
    </source>
</evidence>
<comment type="caution">
    <text evidence="4">The sequence shown here is derived from an EMBL/GenBank/DDBJ whole genome shotgun (WGS) entry which is preliminary data.</text>
</comment>
<dbReference type="Pfam" id="PF00571">
    <property type="entry name" value="CBS"/>
    <property type="match status" value="2"/>
</dbReference>
<dbReference type="SMART" id="SM00116">
    <property type="entry name" value="CBS"/>
    <property type="match status" value="2"/>
</dbReference>
<dbReference type="Gene3D" id="3.10.580.10">
    <property type="entry name" value="CBS-domain"/>
    <property type="match status" value="1"/>
</dbReference>
<dbReference type="RefSeq" id="WP_110298441.1">
    <property type="nucleotide sequence ID" value="NZ_QJJM01000005.1"/>
</dbReference>
<dbReference type="Proteomes" id="UP000248014">
    <property type="component" value="Unassembled WGS sequence"/>
</dbReference>
<dbReference type="InterPro" id="IPR044725">
    <property type="entry name" value="CBSX3_CBS_dom"/>
</dbReference>
<protein>
    <submittedName>
        <fullName evidence="4">CBS domain protein</fullName>
    </submittedName>
</protein>
<keyword evidence="5" id="KW-1185">Reference proteome</keyword>
<dbReference type="AlphaFoldDB" id="A0A2V3V6Q3"/>
<proteinExistence type="predicted"/>
<evidence type="ECO:0000313" key="4">
    <source>
        <dbReference type="EMBL" id="PXW76408.1"/>
    </source>
</evidence>
<organism evidence="4 5">
    <name type="scientific">Blastomonas natatoria</name>
    <dbReference type="NCBI Taxonomy" id="34015"/>
    <lineage>
        <taxon>Bacteria</taxon>
        <taxon>Pseudomonadati</taxon>
        <taxon>Pseudomonadota</taxon>
        <taxon>Alphaproteobacteria</taxon>
        <taxon>Sphingomonadales</taxon>
        <taxon>Sphingomonadaceae</taxon>
        <taxon>Blastomonas</taxon>
    </lineage>
</organism>
<sequence>MTIAHILSARDGTVHQCTCTATVRDAANLLAEKRIGALPIVRDGEVVGIFSERDLVYRLHSDGPGILDQPVEAAMTAPAITVTPDSAVMSALSLMTRRRIRHLPVVEGTTLIGFVSIGDLVKYRIDKIESEAAALRDYIQSV</sequence>
<gene>
    <name evidence="4" type="ORF">C7451_105182</name>
</gene>
<dbReference type="SUPFAM" id="SSF54631">
    <property type="entry name" value="CBS-domain pair"/>
    <property type="match status" value="1"/>
</dbReference>
<dbReference type="InterPro" id="IPR046342">
    <property type="entry name" value="CBS_dom_sf"/>
</dbReference>
<reference evidence="4 5" key="1">
    <citation type="submission" date="2018-05" db="EMBL/GenBank/DDBJ databases">
        <title>Genomic Encyclopedia of Type Strains, Phase IV (KMG-IV): sequencing the most valuable type-strain genomes for metagenomic binning, comparative biology and taxonomic classification.</title>
        <authorList>
            <person name="Goeker M."/>
        </authorList>
    </citation>
    <scope>NUCLEOTIDE SEQUENCE [LARGE SCALE GENOMIC DNA]</scope>
    <source>
        <strain evidence="4 5">DSM 3183</strain>
    </source>
</reference>
<keyword evidence="1 2" id="KW-0129">CBS domain</keyword>
<accession>A0A2V3V6Q3</accession>
<name>A0A2V3V6Q3_9SPHN</name>
<evidence type="ECO:0000313" key="5">
    <source>
        <dbReference type="Proteomes" id="UP000248014"/>
    </source>
</evidence>
<dbReference type="InterPro" id="IPR000644">
    <property type="entry name" value="CBS_dom"/>
</dbReference>
<evidence type="ECO:0000259" key="3">
    <source>
        <dbReference type="PROSITE" id="PS51371"/>
    </source>
</evidence>
<dbReference type="PANTHER" id="PTHR43080">
    <property type="entry name" value="CBS DOMAIN-CONTAINING PROTEIN CBSX3, MITOCHONDRIAL"/>
    <property type="match status" value="1"/>
</dbReference>
<dbReference type="InterPro" id="IPR051257">
    <property type="entry name" value="Diverse_CBS-Domain"/>
</dbReference>
<dbReference type="PROSITE" id="PS51371">
    <property type="entry name" value="CBS"/>
    <property type="match status" value="2"/>
</dbReference>